<dbReference type="AlphaFoldDB" id="M1NB06"/>
<dbReference type="HOGENOM" id="CLU_2972059_0_0_7"/>
<keyword evidence="2" id="KW-1185">Reference proteome</keyword>
<protein>
    <submittedName>
        <fullName evidence="1">Uncharacterized protein</fullName>
    </submittedName>
</protein>
<dbReference type="KEGG" id="dsf:UWK_00389"/>
<gene>
    <name evidence="1" type="ordered locus">UWK_00389</name>
</gene>
<name>M1NB06_DESSD</name>
<reference evidence="2" key="1">
    <citation type="journal article" date="2013" name="Stand. Genomic Sci.">
        <title>Complete genome sequence of Desulfocapsa sulfexigens, a marine deltaproteobacterium specialized in disproportionating inorganic sulfur compounds.</title>
        <authorList>
            <person name="Finster K.W."/>
            <person name="Kjeldsen K.U."/>
            <person name="Kube M."/>
            <person name="Reinhardt R."/>
            <person name="Mussmann M."/>
            <person name="Amann R."/>
            <person name="Schreiber L."/>
        </authorList>
    </citation>
    <scope>NUCLEOTIDE SEQUENCE [LARGE SCALE GENOMIC DNA]</scope>
    <source>
        <strain evidence="2">DSM 10523 / SB164P1</strain>
    </source>
</reference>
<evidence type="ECO:0000313" key="2">
    <source>
        <dbReference type="Proteomes" id="UP000011721"/>
    </source>
</evidence>
<dbReference type="Proteomes" id="UP000011721">
    <property type="component" value="Chromosome"/>
</dbReference>
<proteinExistence type="predicted"/>
<sequence length="58" mass="6596">MKVRKDPIDNLTIRPLILTSGVNKPYKTAKSSTSYLFSTRGDNTFSGKRRRKFPGGEY</sequence>
<organism evidence="1 2">
    <name type="scientific">Desulfocapsa sulfexigens (strain DSM 10523 / SB164P1)</name>
    <dbReference type="NCBI Taxonomy" id="1167006"/>
    <lineage>
        <taxon>Bacteria</taxon>
        <taxon>Pseudomonadati</taxon>
        <taxon>Thermodesulfobacteriota</taxon>
        <taxon>Desulfobulbia</taxon>
        <taxon>Desulfobulbales</taxon>
        <taxon>Desulfocapsaceae</taxon>
        <taxon>Desulfocapsa</taxon>
    </lineage>
</organism>
<accession>M1NB06</accession>
<dbReference type="EMBL" id="CP003985">
    <property type="protein sequence ID" value="AGF76974.1"/>
    <property type="molecule type" value="Genomic_DNA"/>
</dbReference>
<evidence type="ECO:0000313" key="1">
    <source>
        <dbReference type="EMBL" id="AGF76974.1"/>
    </source>
</evidence>